<dbReference type="Gene3D" id="1.20.1250.20">
    <property type="entry name" value="MFS general substrate transporter like domains"/>
    <property type="match status" value="2"/>
</dbReference>
<dbReference type="Proteomes" id="UP001597052">
    <property type="component" value="Unassembled WGS sequence"/>
</dbReference>
<keyword evidence="6 8" id="KW-0472">Membrane</keyword>
<dbReference type="InterPro" id="IPR020846">
    <property type="entry name" value="MFS_dom"/>
</dbReference>
<dbReference type="RefSeq" id="WP_256396507.1">
    <property type="nucleotide sequence ID" value="NZ_JANHDJ010000004.1"/>
</dbReference>
<feature type="domain" description="Major facilitator superfamily (MFS) profile" evidence="9">
    <location>
        <begin position="1"/>
        <end position="450"/>
    </location>
</feature>
<dbReference type="GO" id="GO:0005886">
    <property type="term" value="C:plasma membrane"/>
    <property type="evidence" value="ECO:0007669"/>
    <property type="project" value="UniProtKB-SubCell"/>
</dbReference>
<evidence type="ECO:0000256" key="1">
    <source>
        <dbReference type="ARBA" id="ARBA00004651"/>
    </source>
</evidence>
<proteinExistence type="predicted"/>
<evidence type="ECO:0000256" key="8">
    <source>
        <dbReference type="SAM" id="Phobius"/>
    </source>
</evidence>
<dbReference type="InterPro" id="IPR050171">
    <property type="entry name" value="MFS_Transporters"/>
</dbReference>
<evidence type="ECO:0000259" key="9">
    <source>
        <dbReference type="PROSITE" id="PS50850"/>
    </source>
</evidence>
<comment type="subcellular location">
    <subcellularLocation>
        <location evidence="1">Cell membrane</location>
        <topology evidence="1">Multi-pass membrane protein</topology>
    </subcellularLocation>
</comment>
<dbReference type="EMBL" id="JBHUDM010000004">
    <property type="protein sequence ID" value="MFD1642965.1"/>
    <property type="molecule type" value="Genomic_DNA"/>
</dbReference>
<feature type="compositionally biased region" description="Low complexity" evidence="7">
    <location>
        <begin position="220"/>
        <end position="249"/>
    </location>
</feature>
<evidence type="ECO:0000256" key="7">
    <source>
        <dbReference type="SAM" id="MobiDB-lite"/>
    </source>
</evidence>
<sequence length="466" mass="49456">MLPKLPPGSLSTHEWRFGLVISSVHGVQHLFYRLFPPLIPILVIGLDSPLWQLGSLVSIYLFAGGLGQAPMGILVDKFDRQYILLPAIGLMSVGYLLFVLGSAVGPAFPAVELFGHSFSGTYQIMAGGMFVAGVGYSGIHPVGYPLISANISAEGKATVLGMWGSASKLGDTLAPLLIGGLILVVPWEWILVGVSLFGFVYASWLWLVFRASDIETRPPSALGEASAGGSSRASTGRSSRDSSGAAGGSWRANPRQFLYPMVTILLAFCFILFATNGLITFAPVFITDVYGYSLSVGDLVIPSESVANAYFSVLLLSGALSQLLVGAVAKRFDYRLLLIGLLALTTAGLAVLAVRQLTPVVLVAVFALVGACLFGINPIRDALISDITPPAYEGRTFGYFWTIVLLVSSGYPLVIGYLGDTVGIQASFQYLAAGTLVGIAGIALLYSPRLYRQRTSTAAETEPERQ</sequence>
<dbReference type="InterPro" id="IPR036259">
    <property type="entry name" value="MFS_trans_sf"/>
</dbReference>
<keyword evidence="5 8" id="KW-1133">Transmembrane helix</keyword>
<accession>A0ABD6DCA5</accession>
<reference evidence="10 11" key="1">
    <citation type="journal article" date="2019" name="Int. J. Syst. Evol. Microbiol.">
        <title>The Global Catalogue of Microorganisms (GCM) 10K type strain sequencing project: providing services to taxonomists for standard genome sequencing and annotation.</title>
        <authorList>
            <consortium name="The Broad Institute Genomics Platform"/>
            <consortium name="The Broad Institute Genome Sequencing Center for Infectious Disease"/>
            <person name="Wu L."/>
            <person name="Ma J."/>
        </authorList>
    </citation>
    <scope>NUCLEOTIDE SEQUENCE [LARGE SCALE GENOMIC DNA]</scope>
    <source>
        <strain evidence="10 11">CGMCC 1.10593</strain>
    </source>
</reference>
<feature type="transmembrane region" description="Helical" evidence="8">
    <location>
        <begin position="57"/>
        <end position="75"/>
    </location>
</feature>
<dbReference type="InterPro" id="IPR011701">
    <property type="entry name" value="MFS"/>
</dbReference>
<feature type="region of interest" description="Disordered" evidence="7">
    <location>
        <begin position="218"/>
        <end position="249"/>
    </location>
</feature>
<feature type="transmembrane region" description="Helical" evidence="8">
    <location>
        <begin position="82"/>
        <end position="104"/>
    </location>
</feature>
<evidence type="ECO:0000256" key="3">
    <source>
        <dbReference type="ARBA" id="ARBA00022475"/>
    </source>
</evidence>
<dbReference type="Pfam" id="PF07690">
    <property type="entry name" value="MFS_1"/>
    <property type="match status" value="2"/>
</dbReference>
<evidence type="ECO:0000313" key="10">
    <source>
        <dbReference type="EMBL" id="MFD1642965.1"/>
    </source>
</evidence>
<feature type="transmembrane region" description="Helical" evidence="8">
    <location>
        <begin position="306"/>
        <end position="329"/>
    </location>
</feature>
<comment type="caution">
    <text evidence="10">The sequence shown here is derived from an EMBL/GenBank/DDBJ whole genome shotgun (WGS) entry which is preliminary data.</text>
</comment>
<keyword evidence="11" id="KW-1185">Reference proteome</keyword>
<evidence type="ECO:0000256" key="5">
    <source>
        <dbReference type="ARBA" id="ARBA00022989"/>
    </source>
</evidence>
<keyword evidence="3" id="KW-1003">Cell membrane</keyword>
<name>A0ABD6DCA5_9EURY</name>
<evidence type="ECO:0000256" key="6">
    <source>
        <dbReference type="ARBA" id="ARBA00023136"/>
    </source>
</evidence>
<dbReference type="AlphaFoldDB" id="A0ABD6DCA5"/>
<dbReference type="PROSITE" id="PS50850">
    <property type="entry name" value="MFS"/>
    <property type="match status" value="1"/>
</dbReference>
<keyword evidence="4 8" id="KW-0812">Transmembrane</keyword>
<feature type="transmembrane region" description="Helical" evidence="8">
    <location>
        <begin position="336"/>
        <end position="354"/>
    </location>
</feature>
<feature type="transmembrane region" description="Helical" evidence="8">
    <location>
        <begin position="124"/>
        <end position="147"/>
    </location>
</feature>
<dbReference type="PANTHER" id="PTHR23517:SF3">
    <property type="entry name" value="INTEGRAL MEMBRANE TRANSPORT PROTEIN"/>
    <property type="match status" value="1"/>
</dbReference>
<feature type="transmembrane region" description="Helical" evidence="8">
    <location>
        <begin position="257"/>
        <end position="286"/>
    </location>
</feature>
<protein>
    <submittedName>
        <fullName evidence="10">MFS transporter</fullName>
    </submittedName>
</protein>
<feature type="transmembrane region" description="Helical" evidence="8">
    <location>
        <begin position="159"/>
        <end position="183"/>
    </location>
</feature>
<feature type="transmembrane region" description="Helical" evidence="8">
    <location>
        <begin position="397"/>
        <end position="415"/>
    </location>
</feature>
<feature type="transmembrane region" description="Helical" evidence="8">
    <location>
        <begin position="360"/>
        <end position="376"/>
    </location>
</feature>
<organism evidence="10 11">
    <name type="scientific">Halohasta litorea</name>
    <dbReference type="NCBI Taxonomy" id="869891"/>
    <lineage>
        <taxon>Archaea</taxon>
        <taxon>Methanobacteriati</taxon>
        <taxon>Methanobacteriota</taxon>
        <taxon>Stenosarchaea group</taxon>
        <taxon>Halobacteria</taxon>
        <taxon>Halobacteriales</taxon>
        <taxon>Haloferacaceae</taxon>
        <taxon>Halohasta</taxon>
    </lineage>
</organism>
<evidence type="ECO:0000256" key="2">
    <source>
        <dbReference type="ARBA" id="ARBA00022448"/>
    </source>
</evidence>
<dbReference type="SUPFAM" id="SSF103473">
    <property type="entry name" value="MFS general substrate transporter"/>
    <property type="match status" value="1"/>
</dbReference>
<dbReference type="PANTHER" id="PTHR23517">
    <property type="entry name" value="RESISTANCE PROTEIN MDTM, PUTATIVE-RELATED-RELATED"/>
    <property type="match status" value="1"/>
</dbReference>
<evidence type="ECO:0000313" key="11">
    <source>
        <dbReference type="Proteomes" id="UP001597052"/>
    </source>
</evidence>
<evidence type="ECO:0000256" key="4">
    <source>
        <dbReference type="ARBA" id="ARBA00022692"/>
    </source>
</evidence>
<keyword evidence="2" id="KW-0813">Transport</keyword>
<gene>
    <name evidence="10" type="ORF">ACFSBW_13900</name>
</gene>
<feature type="transmembrane region" description="Helical" evidence="8">
    <location>
        <begin position="189"/>
        <end position="209"/>
    </location>
</feature>
<feature type="transmembrane region" description="Helical" evidence="8">
    <location>
        <begin position="427"/>
        <end position="446"/>
    </location>
</feature>